<evidence type="ECO:0000256" key="2">
    <source>
        <dbReference type="HAMAP-Rule" id="MF_00758"/>
    </source>
</evidence>
<dbReference type="HAMAP" id="MF_00758">
    <property type="entry name" value="UPF0301"/>
    <property type="match status" value="1"/>
</dbReference>
<comment type="similarity">
    <text evidence="1 2">Belongs to the UPF0301 (AlgH) family.</text>
</comment>
<organism evidence="3 4">
    <name type="scientific">Humitalea rosea</name>
    <dbReference type="NCBI Taxonomy" id="990373"/>
    <lineage>
        <taxon>Bacteria</taxon>
        <taxon>Pseudomonadati</taxon>
        <taxon>Pseudomonadota</taxon>
        <taxon>Alphaproteobacteria</taxon>
        <taxon>Acetobacterales</taxon>
        <taxon>Roseomonadaceae</taxon>
        <taxon>Humitalea</taxon>
    </lineage>
</organism>
<name>A0A2W7IIT4_9PROT</name>
<accession>A0A2W7IIT4</accession>
<dbReference type="Gene3D" id="3.40.1740.10">
    <property type="entry name" value="VC0467-like"/>
    <property type="match status" value="1"/>
</dbReference>
<sequence>MPGMQDPRFAQAIICLCAHSPDGAMGIVMNKPLETPSFEDLLKQLDVAPTPPARRIRLLAGGPVEGARGFVLHTADWSSEGSLHVGGDYALTASVDILKAIAEGGGPREGVLALGYAGWGPGQLENEIQQNAWLSVSPDEALLFDPDHEAKWRRALRKLRVDPLLLSGAAGRA</sequence>
<dbReference type="PANTHER" id="PTHR30327:SF1">
    <property type="entry name" value="UPF0301 PROTEIN YQGE"/>
    <property type="match status" value="1"/>
</dbReference>
<protein>
    <recommendedName>
        <fullName evidence="2">UPF0301 protein C8P66_11296</fullName>
    </recommendedName>
</protein>
<dbReference type="SUPFAM" id="SSF143456">
    <property type="entry name" value="VC0467-like"/>
    <property type="match status" value="1"/>
</dbReference>
<dbReference type="GO" id="GO:0005829">
    <property type="term" value="C:cytosol"/>
    <property type="evidence" value="ECO:0007669"/>
    <property type="project" value="TreeGrafter"/>
</dbReference>
<dbReference type="InterPro" id="IPR003774">
    <property type="entry name" value="AlgH-like"/>
</dbReference>
<dbReference type="AlphaFoldDB" id="A0A2W7IIT4"/>
<reference evidence="3 4" key="1">
    <citation type="submission" date="2018-06" db="EMBL/GenBank/DDBJ databases">
        <title>Genomic Encyclopedia of Archaeal and Bacterial Type Strains, Phase II (KMG-II): from individual species to whole genera.</title>
        <authorList>
            <person name="Goeker M."/>
        </authorList>
    </citation>
    <scope>NUCLEOTIDE SEQUENCE [LARGE SCALE GENOMIC DNA]</scope>
    <source>
        <strain evidence="3 4">DSM 24525</strain>
    </source>
</reference>
<proteinExistence type="inferred from homology"/>
<gene>
    <name evidence="3" type="ORF">C8P66_11296</name>
</gene>
<evidence type="ECO:0000256" key="1">
    <source>
        <dbReference type="ARBA" id="ARBA00009600"/>
    </source>
</evidence>
<dbReference type="Proteomes" id="UP000249688">
    <property type="component" value="Unassembled WGS sequence"/>
</dbReference>
<keyword evidence="4" id="KW-1185">Reference proteome</keyword>
<comment type="caution">
    <text evidence="3">The sequence shown here is derived from an EMBL/GenBank/DDBJ whole genome shotgun (WGS) entry which is preliminary data.</text>
</comment>
<evidence type="ECO:0000313" key="3">
    <source>
        <dbReference type="EMBL" id="PZW45079.1"/>
    </source>
</evidence>
<dbReference type="EMBL" id="QKYU01000012">
    <property type="protein sequence ID" value="PZW45079.1"/>
    <property type="molecule type" value="Genomic_DNA"/>
</dbReference>
<evidence type="ECO:0000313" key="4">
    <source>
        <dbReference type="Proteomes" id="UP000249688"/>
    </source>
</evidence>
<dbReference type="PANTHER" id="PTHR30327">
    <property type="entry name" value="UNCHARACTERIZED PROTEIN YQGE"/>
    <property type="match status" value="1"/>
</dbReference>
<dbReference type="Pfam" id="PF02622">
    <property type="entry name" value="DUF179"/>
    <property type="match status" value="1"/>
</dbReference>